<keyword evidence="1" id="KW-0833">Ubl conjugation pathway</keyword>
<accession>A0A3Q3BDL5</accession>
<reference evidence="2" key="2">
    <citation type="submission" date="2025-09" db="UniProtKB">
        <authorList>
            <consortium name="Ensembl"/>
        </authorList>
    </citation>
    <scope>IDENTIFICATION</scope>
</reference>
<dbReference type="GeneTree" id="ENSGT01000000216205"/>
<evidence type="ECO:0000256" key="1">
    <source>
        <dbReference type="ARBA" id="ARBA00022786"/>
    </source>
</evidence>
<dbReference type="AlphaFoldDB" id="A0A3Q3BDL5"/>
<protein>
    <submittedName>
        <fullName evidence="2">Uncharacterized protein</fullName>
    </submittedName>
</protein>
<organism evidence="2 3">
    <name type="scientific">Kryptolebias marmoratus</name>
    <name type="common">Mangrove killifish</name>
    <name type="synonym">Rivulus marmoratus</name>
    <dbReference type="NCBI Taxonomy" id="37003"/>
    <lineage>
        <taxon>Eukaryota</taxon>
        <taxon>Metazoa</taxon>
        <taxon>Chordata</taxon>
        <taxon>Craniata</taxon>
        <taxon>Vertebrata</taxon>
        <taxon>Euteleostomi</taxon>
        <taxon>Actinopterygii</taxon>
        <taxon>Neopterygii</taxon>
        <taxon>Teleostei</taxon>
        <taxon>Neoteleostei</taxon>
        <taxon>Acanthomorphata</taxon>
        <taxon>Ovalentaria</taxon>
        <taxon>Atherinomorphae</taxon>
        <taxon>Cyprinodontiformes</taxon>
        <taxon>Rivulidae</taxon>
        <taxon>Kryptolebias</taxon>
    </lineage>
</organism>
<reference evidence="2" key="1">
    <citation type="submission" date="2025-08" db="UniProtKB">
        <authorList>
            <consortium name="Ensembl"/>
        </authorList>
    </citation>
    <scope>IDENTIFICATION</scope>
</reference>
<name>A0A3Q3BDL5_KRYMA</name>
<evidence type="ECO:0000313" key="2">
    <source>
        <dbReference type="Ensembl" id="ENSKMAP00000027635.1"/>
    </source>
</evidence>
<proteinExistence type="predicted"/>
<dbReference type="Gene3D" id="3.10.20.90">
    <property type="entry name" value="Phosphatidylinositol 3-kinase Catalytic Subunit, Chain A, domain 1"/>
    <property type="match status" value="1"/>
</dbReference>
<dbReference type="Ensembl" id="ENSKMAT00000027981.1">
    <property type="protein sequence ID" value="ENSKMAP00000027635.1"/>
    <property type="gene ID" value="ENSKMAG00000020491.1"/>
</dbReference>
<dbReference type="InterPro" id="IPR039732">
    <property type="entry name" value="Hub1/Ubl5"/>
</dbReference>
<dbReference type="Proteomes" id="UP000264800">
    <property type="component" value="Unplaced"/>
</dbReference>
<evidence type="ECO:0000313" key="3">
    <source>
        <dbReference type="Proteomes" id="UP000264800"/>
    </source>
</evidence>
<dbReference type="PANTHER" id="PTHR13042">
    <property type="entry name" value="UBIQUITIN-LIKE PROTEIN 5"/>
    <property type="match status" value="1"/>
</dbReference>
<sequence length="76" mass="8210">SILCRPVGLVGKLVGVKELSEDAVGDLRRLVAARTGTRCDGIVLKRWRAIFGDRVTRGDLAEHLGLNMVPTVITVV</sequence>
<dbReference type="STRING" id="37003.ENSKMAP00000027635"/>
<keyword evidence="3" id="KW-1185">Reference proteome</keyword>